<keyword evidence="5" id="KW-1185">Reference proteome</keyword>
<name>A0AB34FKY7_9HYPO</name>
<comment type="caution">
    <text evidence="4">The sequence shown here is derived from an EMBL/GenBank/DDBJ whole genome shotgun (WGS) entry which is preliminary data.</text>
</comment>
<dbReference type="InterPro" id="IPR017853">
    <property type="entry name" value="GH"/>
</dbReference>
<dbReference type="CDD" id="cd12148">
    <property type="entry name" value="fungal_TF_MHR"/>
    <property type="match status" value="1"/>
</dbReference>
<accession>A0AB34FKY7</accession>
<sequence>MVKYAAPTLLALPVSLAASQGAGLFSSYVSLSIELIGFPQWAGTRDSRNEFSNNLIDNLVKAQGSPLVVRVGGNSATEDSDRAIFDSSLTTPTAASCKNADPGAWQCIGPRFFDSYGAFPQGTRYSHNFNLATWNSSGFHTLEATVPLACEALRGQLAFFEVGNEPDLYIGSRRAQDYSVSQYVSEWTNTTARFEAYLREACPDMAGDMAVKYMFPSVSSPGSRLRVPDMFSAAAAAGDTAAVERVTQVSVHNYMGGATQPGVTLQATLMNHTAVTASIGRHVAYAQAIAAHTPADYVIGEHNSLYGGGAAGLSDVFGAALWGMDFSLFAASTGVIKRLHFHQSVGSPYAAWSPVSPMQTKPPYYGKLAAGTFLAGADKLQVKTLPLGSGSDGDVDSGYGAYVNGDLRRVAVLNLREFDSGSQGRRGSQKYTIKVAPRSSWVVKRLTAPGARDQTNITFNGFAYEAASQGTPVRVAGRTTDERVKADGSGNILVTVADSEAVVMEARLDCVFERFRRESKDDLRTEIDRLRRANERSGALLDAMSSTDDAVSYDMVAKGLQDRTTTREDIFQELAEIREATDGPTPPWRFQINTMSPTGKLVSIHSLGASSGTTGVTAAKAEKSEPRSPAQRVDSWTCMGWTTALVLEYLESLLVWDYLPFCLLCRDLFLRDFGRGTGPYCSPGLVHALLALATRIADGQHYHHQQCEDGRPAAGWTDSETFFNAALSLVERKRQPSSLPDVQALGIMSLYCVGSGKVAEAMDFAGAFAIAATRLHLQARATPHQEGQYGEVCAATYCGAVSLYRILLLTGAQPSDQDAMTLQYDGITLDKWLYTHDSDDAKQDSGGGLQRRPHRTGTASRHKALGEMSPPLNPSHDASVEHISPLGSVQTIPAKIFQLTEWLYKLIAAPDTSANDVVSVYFRYLGWYESFFRLLKSDGSSNSPFILFIQWALSIYYQFCLLTLFRSFSSVDLGEFHVCPREICLQAAQTILVLTQSYAGLYGLGRVSPLMPYFVYAAGLLSQAVEEAGHATCMLEAVPLARFDCHGFRSEIMPVAVDFPEAVVKSHADCVRIGAVDSHHQVYHPERTLKQPQRPQHCQDQQSSSHAVMSAATHARLLLAEMGQAQPVAVELEGRLYRATGID</sequence>
<dbReference type="InterPro" id="IPR031728">
    <property type="entry name" value="GlcAase_C"/>
</dbReference>
<feature type="compositionally biased region" description="Basic residues" evidence="1">
    <location>
        <begin position="851"/>
        <end position="863"/>
    </location>
</feature>
<dbReference type="AlphaFoldDB" id="A0AB34FKY7"/>
<dbReference type="GO" id="GO:0016787">
    <property type="term" value="F:hydrolase activity"/>
    <property type="evidence" value="ECO:0007669"/>
    <property type="project" value="UniProtKB-KW"/>
</dbReference>
<evidence type="ECO:0000256" key="1">
    <source>
        <dbReference type="SAM" id="MobiDB-lite"/>
    </source>
</evidence>
<gene>
    <name evidence="4" type="ORF">O9K51_07269</name>
</gene>
<evidence type="ECO:0000313" key="5">
    <source>
        <dbReference type="Proteomes" id="UP001163105"/>
    </source>
</evidence>
<evidence type="ECO:0000313" key="4">
    <source>
        <dbReference type="EMBL" id="KAJ6439384.1"/>
    </source>
</evidence>
<dbReference type="Proteomes" id="UP001163105">
    <property type="component" value="Unassembled WGS sequence"/>
</dbReference>
<dbReference type="EMBL" id="JAQHRD010000006">
    <property type="protein sequence ID" value="KAJ6439384.1"/>
    <property type="molecule type" value="Genomic_DNA"/>
</dbReference>
<dbReference type="InterPro" id="IPR013780">
    <property type="entry name" value="Glyco_hydro_b"/>
</dbReference>
<evidence type="ECO:0000259" key="3">
    <source>
        <dbReference type="Pfam" id="PF16862"/>
    </source>
</evidence>
<protein>
    <submittedName>
        <fullName evidence="4">Glycoside hydrolase family 79</fullName>
    </submittedName>
</protein>
<feature type="signal peptide" evidence="2">
    <location>
        <begin position="1"/>
        <end position="21"/>
    </location>
</feature>
<dbReference type="PANTHER" id="PTHR36183:SF2">
    <property type="entry name" value="BETA-GLUCURONIDASE C-TERMINAL DOMAIN-CONTAINING PROTEIN"/>
    <property type="match status" value="1"/>
</dbReference>
<keyword evidence="2" id="KW-0732">Signal</keyword>
<dbReference type="Gene3D" id="3.20.20.80">
    <property type="entry name" value="Glycosidases"/>
    <property type="match status" value="1"/>
</dbReference>
<organism evidence="4 5">
    <name type="scientific">Purpureocillium lavendulum</name>
    <dbReference type="NCBI Taxonomy" id="1247861"/>
    <lineage>
        <taxon>Eukaryota</taxon>
        <taxon>Fungi</taxon>
        <taxon>Dikarya</taxon>
        <taxon>Ascomycota</taxon>
        <taxon>Pezizomycotina</taxon>
        <taxon>Sordariomycetes</taxon>
        <taxon>Hypocreomycetidae</taxon>
        <taxon>Hypocreales</taxon>
        <taxon>Ophiocordycipitaceae</taxon>
        <taxon>Purpureocillium</taxon>
    </lineage>
</organism>
<dbReference type="SUPFAM" id="SSF51445">
    <property type="entry name" value="(Trans)glycosidases"/>
    <property type="match status" value="1"/>
</dbReference>
<dbReference type="PANTHER" id="PTHR36183">
    <property type="entry name" value="BETA-GLUCURONIDASE"/>
    <property type="match status" value="1"/>
</dbReference>
<feature type="chain" id="PRO_5044339018" evidence="2">
    <location>
        <begin position="22"/>
        <end position="1143"/>
    </location>
</feature>
<reference evidence="4" key="1">
    <citation type="submission" date="2023-01" db="EMBL/GenBank/DDBJ databases">
        <title>The growth and conidiation of Purpureocillium lavendulum are regulated by nitrogen source and histone H3K14 acetylation.</title>
        <authorList>
            <person name="Tang P."/>
            <person name="Han J."/>
            <person name="Zhang C."/>
            <person name="Tang P."/>
            <person name="Qi F."/>
            <person name="Zhang K."/>
            <person name="Liang L."/>
        </authorList>
    </citation>
    <scope>NUCLEOTIDE SEQUENCE</scope>
    <source>
        <strain evidence="4">YMF1.00683</strain>
    </source>
</reference>
<proteinExistence type="predicted"/>
<feature type="domain" description="Beta-glucuronidase C-terminal" evidence="3">
    <location>
        <begin position="398"/>
        <end position="503"/>
    </location>
</feature>
<dbReference type="Pfam" id="PF16862">
    <property type="entry name" value="Glyco_hydro_79C"/>
    <property type="match status" value="1"/>
</dbReference>
<keyword evidence="4" id="KW-0378">Hydrolase</keyword>
<feature type="region of interest" description="Disordered" evidence="1">
    <location>
        <begin position="841"/>
        <end position="871"/>
    </location>
</feature>
<dbReference type="Gene3D" id="2.60.40.1180">
    <property type="entry name" value="Golgi alpha-mannosidase II"/>
    <property type="match status" value="1"/>
</dbReference>
<evidence type="ECO:0000256" key="2">
    <source>
        <dbReference type="SAM" id="SignalP"/>
    </source>
</evidence>
<dbReference type="InterPro" id="IPR052974">
    <property type="entry name" value="GH79_Enzymes"/>
</dbReference>